<accession>A0A4Y2GY55</accession>
<dbReference type="Proteomes" id="UP000499080">
    <property type="component" value="Unassembled WGS sequence"/>
</dbReference>
<evidence type="ECO:0000313" key="3">
    <source>
        <dbReference type="Proteomes" id="UP000499080"/>
    </source>
</evidence>
<sequence>MAGVTKFRALPMRMRRSSKLRGSSGRYTLSFTKPHNKNSHASMSGDLGGGQGNITLSLVPAQPIQRLGITLLRNFRTSSLKTHYPDERRNHSTLLLIAGKARSVTYQYMCWHSLLLML</sequence>
<comment type="caution">
    <text evidence="2">The sequence shown here is derived from an EMBL/GenBank/DDBJ whole genome shotgun (WGS) entry which is preliminary data.</text>
</comment>
<evidence type="ECO:0000256" key="1">
    <source>
        <dbReference type="SAM" id="MobiDB-lite"/>
    </source>
</evidence>
<name>A0A4Y2GY55_ARAVE</name>
<feature type="region of interest" description="Disordered" evidence="1">
    <location>
        <begin position="22"/>
        <end position="46"/>
    </location>
</feature>
<dbReference type="EMBL" id="BGPR01001659">
    <property type="protein sequence ID" value="GBM58972.1"/>
    <property type="molecule type" value="Genomic_DNA"/>
</dbReference>
<evidence type="ECO:0000313" key="2">
    <source>
        <dbReference type="EMBL" id="GBM58972.1"/>
    </source>
</evidence>
<protein>
    <submittedName>
        <fullName evidence="2">Uncharacterized protein</fullName>
    </submittedName>
</protein>
<keyword evidence="3" id="KW-1185">Reference proteome</keyword>
<proteinExistence type="predicted"/>
<dbReference type="AlphaFoldDB" id="A0A4Y2GY55"/>
<organism evidence="2 3">
    <name type="scientific">Araneus ventricosus</name>
    <name type="common">Orbweaver spider</name>
    <name type="synonym">Epeira ventricosa</name>
    <dbReference type="NCBI Taxonomy" id="182803"/>
    <lineage>
        <taxon>Eukaryota</taxon>
        <taxon>Metazoa</taxon>
        <taxon>Ecdysozoa</taxon>
        <taxon>Arthropoda</taxon>
        <taxon>Chelicerata</taxon>
        <taxon>Arachnida</taxon>
        <taxon>Araneae</taxon>
        <taxon>Araneomorphae</taxon>
        <taxon>Entelegynae</taxon>
        <taxon>Araneoidea</taxon>
        <taxon>Araneidae</taxon>
        <taxon>Araneus</taxon>
    </lineage>
</organism>
<gene>
    <name evidence="2" type="ORF">AVEN_230086_1</name>
</gene>
<reference evidence="2 3" key="1">
    <citation type="journal article" date="2019" name="Sci. Rep.">
        <title>Orb-weaving spider Araneus ventricosus genome elucidates the spidroin gene catalogue.</title>
        <authorList>
            <person name="Kono N."/>
            <person name="Nakamura H."/>
            <person name="Ohtoshi R."/>
            <person name="Moran D.A.P."/>
            <person name="Shinohara A."/>
            <person name="Yoshida Y."/>
            <person name="Fujiwara M."/>
            <person name="Mori M."/>
            <person name="Tomita M."/>
            <person name="Arakawa K."/>
        </authorList>
    </citation>
    <scope>NUCLEOTIDE SEQUENCE [LARGE SCALE GENOMIC DNA]</scope>
</reference>